<dbReference type="InterPro" id="IPR051328">
    <property type="entry name" value="T7SS_ABC-Transporter"/>
</dbReference>
<dbReference type="Proteomes" id="UP000539064">
    <property type="component" value="Unassembled WGS sequence"/>
</dbReference>
<organism evidence="6 7">
    <name type="scientific">Listeria booriae</name>
    <dbReference type="NCBI Taxonomy" id="1552123"/>
    <lineage>
        <taxon>Bacteria</taxon>
        <taxon>Bacillati</taxon>
        <taxon>Bacillota</taxon>
        <taxon>Bacilli</taxon>
        <taxon>Bacillales</taxon>
        <taxon>Listeriaceae</taxon>
        <taxon>Listeria</taxon>
    </lineage>
</organism>
<feature type="transmembrane region" description="Helical" evidence="5">
    <location>
        <begin position="618"/>
        <end position="640"/>
    </location>
</feature>
<dbReference type="Gene3D" id="3.40.1710.10">
    <property type="entry name" value="abc type-2 transporter like domain"/>
    <property type="match status" value="1"/>
</dbReference>
<dbReference type="AlphaFoldDB" id="A0A7X0XZG3"/>
<protein>
    <recommendedName>
        <fullName evidence="8">Type VII secretion protein EsaA</fullName>
    </recommendedName>
</protein>
<evidence type="ECO:0000256" key="2">
    <source>
        <dbReference type="ARBA" id="ARBA00022692"/>
    </source>
</evidence>
<evidence type="ECO:0008006" key="8">
    <source>
        <dbReference type="Google" id="ProtNLM"/>
    </source>
</evidence>
<keyword evidence="4 5" id="KW-0472">Membrane</keyword>
<dbReference type="PANTHER" id="PTHR43077">
    <property type="entry name" value="TRANSPORT PERMEASE YVFS-RELATED"/>
    <property type="match status" value="1"/>
</dbReference>
<evidence type="ECO:0000256" key="5">
    <source>
        <dbReference type="SAM" id="Phobius"/>
    </source>
</evidence>
<evidence type="ECO:0000256" key="4">
    <source>
        <dbReference type="ARBA" id="ARBA00023136"/>
    </source>
</evidence>
<proteinExistence type="predicted"/>
<evidence type="ECO:0000256" key="3">
    <source>
        <dbReference type="ARBA" id="ARBA00022989"/>
    </source>
</evidence>
<evidence type="ECO:0000313" key="7">
    <source>
        <dbReference type="Proteomes" id="UP000539064"/>
    </source>
</evidence>
<keyword evidence="3 5" id="KW-1133">Transmembrane helix</keyword>
<comment type="caution">
    <text evidence="6">The sequence shown here is derived from an EMBL/GenBank/DDBJ whole genome shotgun (WGS) entry which is preliminary data.</text>
</comment>
<evidence type="ECO:0000256" key="1">
    <source>
        <dbReference type="ARBA" id="ARBA00004141"/>
    </source>
</evidence>
<evidence type="ECO:0000313" key="6">
    <source>
        <dbReference type="EMBL" id="MBC1794469.1"/>
    </source>
</evidence>
<sequence>MLKKIAIGFAFVFVFLLGMFINAYQTDRNTEEKSTTIAIVNLDEGYNEHNYAKDLLTTMNGDFVLTGLSDAQAGMENARYAAYIIIDANFSQNVASINRQPQKSLIQYQINNHLDSQTREATRFQLYELEKTLNNNLGYMYIESILNEFHTTQDMAVEILERDEANLEILMAIDNSDLIAMIDMTDVERLENTIEELNLEPQKEEGETIIADIDTSYKEFLSLSQEQLTTLKTDYTTFHTNLGFTEQAIQAIPTIFKEDGSEAYQLVAGSAYITAINENIQSKIATYNSGVQSFNMEYQAIQDIYTTYNVGEIADNAKKQNHELVIQSQILDYLMAHPQLTVEDAIAHFETTHQLDENISFFAQHTGDWNTEKDETPTQYMQYLSDDGKRNTRFSQYNQIQALSDALQNTSLPQPIAPLIAKLDDSTASEALLLPNPTILEAKIAEDLGVVNVQQKEAIAFALASYTENKTSADQLTEQINAYNPANAIDGEVINAHFENLKKNNETIVDLTQDKNTEYLGLTTSVYRQTSDHIRILGEDIRQAQESSDKKVEAGLEKSKQVLSSSNEQNTLDLNHIIATLPYTKQGNQENAQVVDFIVDTTTFEIKEQPASERKENLVIVAIIAVGFLCIATLLAQFIMKRSKNSLD</sequence>
<dbReference type="RefSeq" id="WP_185489011.1">
    <property type="nucleotide sequence ID" value="NZ_JAARVC010000007.1"/>
</dbReference>
<reference evidence="6 7" key="1">
    <citation type="submission" date="2020-03" db="EMBL/GenBank/DDBJ databases">
        <title>Soil Listeria distribution.</title>
        <authorList>
            <person name="Liao J."/>
            <person name="Wiedmann M."/>
        </authorList>
    </citation>
    <scope>NUCLEOTIDE SEQUENCE [LARGE SCALE GENOMIC DNA]</scope>
    <source>
        <strain evidence="6 7">FSL L7-0978</strain>
    </source>
</reference>
<gene>
    <name evidence="6" type="ORF">HCA52_13640</name>
</gene>
<dbReference type="GO" id="GO:0016020">
    <property type="term" value="C:membrane"/>
    <property type="evidence" value="ECO:0007669"/>
    <property type="project" value="UniProtKB-SubCell"/>
</dbReference>
<dbReference type="EMBL" id="JAARVG010000014">
    <property type="protein sequence ID" value="MBC1794469.1"/>
    <property type="molecule type" value="Genomic_DNA"/>
</dbReference>
<name>A0A7X0XZG3_9LIST</name>
<dbReference type="PANTHER" id="PTHR43077:SF10">
    <property type="entry name" value="TRANSPORT PERMEASE PROTEIN"/>
    <property type="match status" value="1"/>
</dbReference>
<keyword evidence="2 5" id="KW-0812">Transmembrane</keyword>
<accession>A0A7X0XZG3</accession>
<comment type="subcellular location">
    <subcellularLocation>
        <location evidence="1">Membrane</location>
        <topology evidence="1">Multi-pass membrane protein</topology>
    </subcellularLocation>
</comment>